<evidence type="ECO:0000313" key="4">
    <source>
        <dbReference type="Proteomes" id="UP000250242"/>
    </source>
</evidence>
<feature type="compositionally biased region" description="Polar residues" evidence="1">
    <location>
        <begin position="94"/>
        <end position="104"/>
    </location>
</feature>
<accession>A0A2X1WJ71</accession>
<dbReference type="EMBL" id="UATH01000001">
    <property type="protein sequence ID" value="SPY06845.1"/>
    <property type="molecule type" value="Genomic_DNA"/>
</dbReference>
<name>A0A2X1WJ71_9BURK</name>
<evidence type="ECO:0000313" key="2">
    <source>
        <dbReference type="EMBL" id="SPY06845.1"/>
    </source>
</evidence>
<protein>
    <submittedName>
        <fullName evidence="2">Uncharacterized protein</fullName>
    </submittedName>
</protein>
<dbReference type="AlphaFoldDB" id="A0A2X1WJ71"/>
<dbReference type="EMBL" id="UATH01000001">
    <property type="protein sequence ID" value="SPY07486.1"/>
    <property type="molecule type" value="Genomic_DNA"/>
</dbReference>
<evidence type="ECO:0000313" key="3">
    <source>
        <dbReference type="EMBL" id="SPY07486.1"/>
    </source>
</evidence>
<gene>
    <name evidence="2" type="ORF">NCTC11009_00027</name>
    <name evidence="3" type="ORF">NCTC11009_00694</name>
</gene>
<proteinExistence type="predicted"/>
<dbReference type="Proteomes" id="UP000250242">
    <property type="component" value="Unassembled WGS sequence"/>
</dbReference>
<feature type="region of interest" description="Disordered" evidence="1">
    <location>
        <begin position="83"/>
        <end position="128"/>
    </location>
</feature>
<evidence type="ECO:0000256" key="1">
    <source>
        <dbReference type="SAM" id="MobiDB-lite"/>
    </source>
</evidence>
<sequence>MALALTACKTKPMYTEGDVHFELTCVEADATVCERGLREACAKYEGEVVAVEVRRERYVSEALKAALRSQGIQAQSVHLICRPPAQEQEDIARQGSTHPDNSAAAQRDNLSGPLNLDPNAKNDPEEAP</sequence>
<organism evidence="2 4">
    <name type="scientific">Oligella urethralis</name>
    <dbReference type="NCBI Taxonomy" id="90245"/>
    <lineage>
        <taxon>Bacteria</taxon>
        <taxon>Pseudomonadati</taxon>
        <taxon>Pseudomonadota</taxon>
        <taxon>Betaproteobacteria</taxon>
        <taxon>Burkholderiales</taxon>
        <taxon>Alcaligenaceae</taxon>
        <taxon>Oligella</taxon>
    </lineage>
</organism>
<reference evidence="2 4" key="1">
    <citation type="submission" date="2018-06" db="EMBL/GenBank/DDBJ databases">
        <authorList>
            <consortium name="Pathogen Informatics"/>
            <person name="Doyle S."/>
        </authorList>
    </citation>
    <scope>NUCLEOTIDE SEQUENCE [LARGE SCALE GENOMIC DNA]</scope>
    <source>
        <strain evidence="2 4">NCTC11009</strain>
    </source>
</reference>